<evidence type="ECO:0000313" key="2">
    <source>
        <dbReference type="EMBL" id="CZT08717.1"/>
    </source>
</evidence>
<feature type="signal peptide" evidence="1">
    <location>
        <begin position="1"/>
        <end position="16"/>
    </location>
</feature>
<name>A0A1E1LE03_9HELO</name>
<gene>
    <name evidence="2" type="ORF">RAG0_13728</name>
</gene>
<evidence type="ECO:0000256" key="1">
    <source>
        <dbReference type="SAM" id="SignalP"/>
    </source>
</evidence>
<reference evidence="3" key="1">
    <citation type="submission" date="2016-03" db="EMBL/GenBank/DDBJ databases">
        <authorList>
            <person name="Guldener U."/>
        </authorList>
    </citation>
    <scope>NUCLEOTIDE SEQUENCE [LARGE SCALE GENOMIC DNA]</scope>
    <source>
        <strain evidence="3">04CH-RAC-A.6.1</strain>
    </source>
</reference>
<dbReference type="EMBL" id="FJUX01000106">
    <property type="protein sequence ID" value="CZT08717.1"/>
    <property type="molecule type" value="Genomic_DNA"/>
</dbReference>
<feature type="chain" id="PRO_5009447014" description="Secreted protein" evidence="1">
    <location>
        <begin position="17"/>
        <end position="111"/>
    </location>
</feature>
<protein>
    <recommendedName>
        <fullName evidence="4">Secreted protein</fullName>
    </recommendedName>
</protein>
<keyword evidence="3" id="KW-1185">Reference proteome</keyword>
<dbReference type="AlphaFoldDB" id="A0A1E1LE03"/>
<organism evidence="2 3">
    <name type="scientific">Rhynchosporium agropyri</name>
    <dbReference type="NCBI Taxonomy" id="914238"/>
    <lineage>
        <taxon>Eukaryota</taxon>
        <taxon>Fungi</taxon>
        <taxon>Dikarya</taxon>
        <taxon>Ascomycota</taxon>
        <taxon>Pezizomycotina</taxon>
        <taxon>Leotiomycetes</taxon>
        <taxon>Helotiales</taxon>
        <taxon>Ploettnerulaceae</taxon>
        <taxon>Rhynchosporium</taxon>
    </lineage>
</organism>
<sequence>MDICLLISILASTTEALLGYVFFPARHHGGRHGRKECLDRKLERKEESRLNIPGNVSPQVCTSILWLDLTIESEKKGGYGAFHNKLLVTRKLGFWSTPAHLEPWIYPKAGA</sequence>
<evidence type="ECO:0008006" key="4">
    <source>
        <dbReference type="Google" id="ProtNLM"/>
    </source>
</evidence>
<proteinExistence type="predicted"/>
<evidence type="ECO:0000313" key="3">
    <source>
        <dbReference type="Proteomes" id="UP000178912"/>
    </source>
</evidence>
<keyword evidence="1" id="KW-0732">Signal</keyword>
<dbReference type="Proteomes" id="UP000178912">
    <property type="component" value="Unassembled WGS sequence"/>
</dbReference>
<accession>A0A1E1LE03</accession>